<dbReference type="EMBL" id="JH767137">
    <property type="protein sequence ID" value="EQC40070.1"/>
    <property type="molecule type" value="Genomic_DNA"/>
</dbReference>
<dbReference type="OMA" id="SACCFET"/>
<dbReference type="InterPro" id="IPR001245">
    <property type="entry name" value="Ser-Thr/Tyr_kinase_cat_dom"/>
</dbReference>
<sequence length="676" mass="73506">MAPEPIKKAFLECSEKGKNDCVTDDVRLFLAHCGQFSDIGYDEAAGSACCFETSTSAVRQCLYYDSNFNANRINLFYDPARSSTKPTTRLANHWSSYQHISWLDIAGVSIADPITPTTFKYDVMRKLSVIDADLSAIETPPIASLNVLDLHGNALSTFPAFLFRSNYASIQQLDVGGNNFPATFALSGDECTSLQKAIDAGHLTGQKLSCNCGGANATCALPVPTTSPPTTVAPTTTTTPTTAPVTTAPLRPLPSQTNGTSPNRPTEAGTSPPPSVPSTTAKTGGDSGGDSGTVIISSMLVVVVLLAAAALFLYRRRKRLRSHLPGGPTIVSGTIFSPQSGHAFTRPLLLTGAPRSLKHVDSLSSHLSSERDLKVMASMRSSRMPITHHVDKVPILQPGECRILKAMGPTIFAGQYKGENVVVRRVDARIVSEEDVAAFVSDVNQLAQLVHPQLVSLHGIVRLGDYEVGAVAEFMHCGSLPHILMNADVEIAWPDTLRMCFQVASGLAYVHSQAEFARTECLTSRSVLVNTQLTCKLNIFEYMRHFQQHETVHRVYGDGTIAWEAPEVLMHDCPRGGTADVYSLGVVMGEIVTRTRPFQRYVNTLGYVRADVAILDRDAKSHEHPFSDDVEFESCPKPFRSLMLSCLQRDVLKRPLAVSVAEELRRELLLLSKNFG</sequence>
<evidence type="ECO:0000313" key="4">
    <source>
        <dbReference type="EMBL" id="EQC40070.1"/>
    </source>
</evidence>
<dbReference type="GeneID" id="19943452"/>
<dbReference type="VEuPathDB" id="FungiDB:SDRG_02725"/>
<keyword evidence="2" id="KW-0812">Transmembrane</keyword>
<proteinExistence type="predicted"/>
<dbReference type="GO" id="GO:0004674">
    <property type="term" value="F:protein serine/threonine kinase activity"/>
    <property type="evidence" value="ECO:0007669"/>
    <property type="project" value="TreeGrafter"/>
</dbReference>
<dbReference type="OrthoDB" id="4062651at2759"/>
<dbReference type="Proteomes" id="UP000030762">
    <property type="component" value="Unassembled WGS sequence"/>
</dbReference>
<dbReference type="PANTHER" id="PTHR44329">
    <property type="entry name" value="SERINE/THREONINE-PROTEIN KINASE TNNI3K-RELATED"/>
    <property type="match status" value="1"/>
</dbReference>
<dbReference type="Gene3D" id="1.10.510.10">
    <property type="entry name" value="Transferase(Phosphotransferase) domain 1"/>
    <property type="match status" value="1"/>
</dbReference>
<dbReference type="PANTHER" id="PTHR44329:SF214">
    <property type="entry name" value="PROTEIN KINASE DOMAIN-CONTAINING PROTEIN"/>
    <property type="match status" value="1"/>
</dbReference>
<dbReference type="GO" id="GO:0005524">
    <property type="term" value="F:ATP binding"/>
    <property type="evidence" value="ECO:0007669"/>
    <property type="project" value="InterPro"/>
</dbReference>
<dbReference type="InParanoid" id="T0R191"/>
<dbReference type="SUPFAM" id="SSF52058">
    <property type="entry name" value="L domain-like"/>
    <property type="match status" value="1"/>
</dbReference>
<protein>
    <submittedName>
        <fullName evidence="4">TKL protein kinase</fullName>
    </submittedName>
</protein>
<dbReference type="InterPro" id="IPR011009">
    <property type="entry name" value="Kinase-like_dom_sf"/>
</dbReference>
<dbReference type="Gene3D" id="3.80.10.10">
    <property type="entry name" value="Ribonuclease Inhibitor"/>
    <property type="match status" value="1"/>
</dbReference>
<evidence type="ECO:0000313" key="5">
    <source>
        <dbReference type="Proteomes" id="UP000030762"/>
    </source>
</evidence>
<evidence type="ECO:0000256" key="2">
    <source>
        <dbReference type="SAM" id="Phobius"/>
    </source>
</evidence>
<dbReference type="eggNOG" id="KOG0192">
    <property type="taxonomic scope" value="Eukaryota"/>
</dbReference>
<feature type="compositionally biased region" description="Polar residues" evidence="1">
    <location>
        <begin position="255"/>
        <end position="264"/>
    </location>
</feature>
<dbReference type="InterPro" id="IPR000719">
    <property type="entry name" value="Prot_kinase_dom"/>
</dbReference>
<feature type="region of interest" description="Disordered" evidence="1">
    <location>
        <begin position="224"/>
        <end position="288"/>
    </location>
</feature>
<keyword evidence="5" id="KW-1185">Reference proteome</keyword>
<feature type="transmembrane region" description="Helical" evidence="2">
    <location>
        <begin position="294"/>
        <end position="314"/>
    </location>
</feature>
<dbReference type="SUPFAM" id="SSF56112">
    <property type="entry name" value="Protein kinase-like (PK-like)"/>
    <property type="match status" value="1"/>
</dbReference>
<evidence type="ECO:0000256" key="1">
    <source>
        <dbReference type="SAM" id="MobiDB-lite"/>
    </source>
</evidence>
<dbReference type="PROSITE" id="PS50011">
    <property type="entry name" value="PROTEIN_KINASE_DOM"/>
    <property type="match status" value="1"/>
</dbReference>
<feature type="compositionally biased region" description="Low complexity" evidence="1">
    <location>
        <begin position="224"/>
        <end position="254"/>
    </location>
</feature>
<dbReference type="STRING" id="1156394.T0R191"/>
<feature type="domain" description="Protein kinase" evidence="3">
    <location>
        <begin position="401"/>
        <end position="669"/>
    </location>
</feature>
<organism evidence="4 5">
    <name type="scientific">Saprolegnia diclina (strain VS20)</name>
    <dbReference type="NCBI Taxonomy" id="1156394"/>
    <lineage>
        <taxon>Eukaryota</taxon>
        <taxon>Sar</taxon>
        <taxon>Stramenopiles</taxon>
        <taxon>Oomycota</taxon>
        <taxon>Saprolegniomycetes</taxon>
        <taxon>Saprolegniales</taxon>
        <taxon>Saprolegniaceae</taxon>
        <taxon>Saprolegnia</taxon>
    </lineage>
</organism>
<keyword evidence="4" id="KW-0808">Transferase</keyword>
<keyword evidence="2" id="KW-0472">Membrane</keyword>
<reference evidence="4 5" key="1">
    <citation type="submission" date="2012-04" db="EMBL/GenBank/DDBJ databases">
        <title>The Genome Sequence of Saprolegnia declina VS20.</title>
        <authorList>
            <consortium name="The Broad Institute Genome Sequencing Platform"/>
            <person name="Russ C."/>
            <person name="Nusbaum C."/>
            <person name="Tyler B."/>
            <person name="van West P."/>
            <person name="Dieguez-Uribeondo J."/>
            <person name="de Bruijn I."/>
            <person name="Tripathy S."/>
            <person name="Jiang R."/>
            <person name="Young S.K."/>
            <person name="Zeng Q."/>
            <person name="Gargeya S."/>
            <person name="Fitzgerald M."/>
            <person name="Haas B."/>
            <person name="Abouelleil A."/>
            <person name="Alvarado L."/>
            <person name="Arachchi H.M."/>
            <person name="Berlin A."/>
            <person name="Chapman S.B."/>
            <person name="Goldberg J."/>
            <person name="Griggs A."/>
            <person name="Gujja S."/>
            <person name="Hansen M."/>
            <person name="Howarth C."/>
            <person name="Imamovic A."/>
            <person name="Larimer J."/>
            <person name="McCowen C."/>
            <person name="Montmayeur A."/>
            <person name="Murphy C."/>
            <person name="Neiman D."/>
            <person name="Pearson M."/>
            <person name="Priest M."/>
            <person name="Roberts A."/>
            <person name="Saif S."/>
            <person name="Shea T."/>
            <person name="Sisk P."/>
            <person name="Sykes S."/>
            <person name="Wortman J."/>
            <person name="Nusbaum C."/>
            <person name="Birren B."/>
        </authorList>
    </citation>
    <scope>NUCLEOTIDE SEQUENCE [LARGE SCALE GENOMIC DNA]</scope>
    <source>
        <strain evidence="4 5">VS20</strain>
    </source>
</reference>
<name>T0R191_SAPDV</name>
<dbReference type="AlphaFoldDB" id="T0R191"/>
<accession>T0R191</accession>
<dbReference type="RefSeq" id="XP_008606544.1">
    <property type="nucleotide sequence ID" value="XM_008608322.1"/>
</dbReference>
<evidence type="ECO:0000259" key="3">
    <source>
        <dbReference type="PROSITE" id="PS50011"/>
    </source>
</evidence>
<dbReference type="Gene3D" id="3.30.200.20">
    <property type="entry name" value="Phosphorylase Kinase, domain 1"/>
    <property type="match status" value="1"/>
</dbReference>
<keyword evidence="4" id="KW-0418">Kinase</keyword>
<gene>
    <name evidence="4" type="ORF">SDRG_02725</name>
</gene>
<dbReference type="InterPro" id="IPR032675">
    <property type="entry name" value="LRR_dom_sf"/>
</dbReference>
<dbReference type="InterPro" id="IPR051681">
    <property type="entry name" value="Ser/Thr_Kinases-Pseudokinases"/>
</dbReference>
<dbReference type="Pfam" id="PF07714">
    <property type="entry name" value="PK_Tyr_Ser-Thr"/>
    <property type="match status" value="1"/>
</dbReference>
<keyword evidence="2" id="KW-1133">Transmembrane helix</keyword>